<protein>
    <submittedName>
        <fullName evidence="1">Uncharacterized protein</fullName>
    </submittedName>
</protein>
<comment type="caution">
    <text evidence="1">The sequence shown here is derived from an EMBL/GenBank/DDBJ whole genome shotgun (WGS) entry which is preliminary data.</text>
</comment>
<evidence type="ECO:0000313" key="2">
    <source>
        <dbReference type="Proteomes" id="UP000011612"/>
    </source>
</evidence>
<gene>
    <name evidence="1" type="ORF">C453_11546</name>
</gene>
<dbReference type="PATRIC" id="fig|1230453.4.peg.2279"/>
<dbReference type="RefSeq" id="WP_008324649.1">
    <property type="nucleotide sequence ID" value="NZ_AOLK01000019.1"/>
</dbReference>
<evidence type="ECO:0000313" key="1">
    <source>
        <dbReference type="EMBL" id="ELZ84646.1"/>
    </source>
</evidence>
<keyword evidence="2" id="KW-1185">Reference proteome</keyword>
<dbReference type="AlphaFoldDB" id="M0HJI6"/>
<sequence length="316" mass="33987">MTPESLTPEDRENEALRTLVTRATADIGSTDESTLFADDATREAITSAYETAVSDSEVAVDDVQRVVDEVLDQLSGARLTLQHQSRPSFDAAQAMTYSFIQTGDETYLTRGPFDGPVCDRLERGAREWSDGDYGRAAESFEAAADAASEPSEVVASHVLAAAAEHRSGADESALDHIRSALEVDTDAWTPLVVGIASASDVPKRFRDGNYRAGLYVRWTDAVPENCRVEAEWRPTPSDPWEPLPSSDCSPLSAVTPETELRFTLSGSASAFPELLGYYVAVGAIAEGQSPDALSSDRLCFSGPVAENVAETLSIDR</sequence>
<name>M0HJI6_HALEO</name>
<dbReference type="STRING" id="1230453.C453_11546"/>
<dbReference type="EMBL" id="AOLK01000019">
    <property type="protein sequence ID" value="ELZ84646.1"/>
    <property type="molecule type" value="Genomic_DNA"/>
</dbReference>
<accession>M0HJI6</accession>
<proteinExistence type="predicted"/>
<reference evidence="1 2" key="1">
    <citation type="journal article" date="2014" name="PLoS Genet.">
        <title>Phylogenetically driven sequencing of extremely halophilic archaea reveals strategies for static and dynamic osmo-response.</title>
        <authorList>
            <person name="Becker E.A."/>
            <person name="Seitzer P.M."/>
            <person name="Tritt A."/>
            <person name="Larsen D."/>
            <person name="Krusor M."/>
            <person name="Yao A.I."/>
            <person name="Wu D."/>
            <person name="Madern D."/>
            <person name="Eisen J.A."/>
            <person name="Darling A.E."/>
            <person name="Facciotti M.T."/>
        </authorList>
    </citation>
    <scope>NUCLEOTIDE SEQUENCE [LARGE SCALE GENOMIC DNA]</scope>
    <source>
        <strain evidence="1 2">ATCC BAA-1513</strain>
    </source>
</reference>
<dbReference type="Proteomes" id="UP000011612">
    <property type="component" value="Unassembled WGS sequence"/>
</dbReference>
<organism evidence="1 2">
    <name type="scientific">Haloferax elongans ATCC BAA-1513</name>
    <dbReference type="NCBI Taxonomy" id="1230453"/>
    <lineage>
        <taxon>Archaea</taxon>
        <taxon>Methanobacteriati</taxon>
        <taxon>Methanobacteriota</taxon>
        <taxon>Stenosarchaea group</taxon>
        <taxon>Halobacteria</taxon>
        <taxon>Halobacteriales</taxon>
        <taxon>Haloferacaceae</taxon>
        <taxon>Haloferax</taxon>
    </lineage>
</organism>